<evidence type="ECO:0000313" key="2">
    <source>
        <dbReference type="Proteomes" id="UP000295021"/>
    </source>
</evidence>
<accession>A0AAX2QPL8</accession>
<sequence>MSSEKRFAVLLELLQGGDLNPANANGDVHLFDNVEG</sequence>
<organism evidence="1 2">
    <name type="scientific">Rhizobium laguerreae</name>
    <dbReference type="NCBI Taxonomy" id="1076926"/>
    <lineage>
        <taxon>Bacteria</taxon>
        <taxon>Pseudomonadati</taxon>
        <taxon>Pseudomonadota</taxon>
        <taxon>Alphaproteobacteria</taxon>
        <taxon>Hyphomicrobiales</taxon>
        <taxon>Rhizobiaceae</taxon>
        <taxon>Rhizobium/Agrobacterium group</taxon>
        <taxon>Rhizobium</taxon>
    </lineage>
</organism>
<protein>
    <submittedName>
        <fullName evidence="1">Uncharacterized protein</fullName>
    </submittedName>
</protein>
<comment type="caution">
    <text evidence="1">The sequence shown here is derived from an EMBL/GenBank/DDBJ whole genome shotgun (WGS) entry which is preliminary data.</text>
</comment>
<name>A0AAX2QPL8_9HYPH</name>
<dbReference type="Proteomes" id="UP000295021">
    <property type="component" value="Unassembled WGS sequence"/>
</dbReference>
<evidence type="ECO:0000313" key="1">
    <source>
        <dbReference type="EMBL" id="TCU27012.1"/>
    </source>
</evidence>
<dbReference type="EMBL" id="SMBI01000003">
    <property type="protein sequence ID" value="TCU27012.1"/>
    <property type="molecule type" value="Genomic_DNA"/>
</dbReference>
<dbReference type="AlphaFoldDB" id="A0AAX2QPL8"/>
<reference evidence="1 2" key="1">
    <citation type="submission" date="2019-03" db="EMBL/GenBank/DDBJ databases">
        <title>Genomic Encyclopedia of Type Strains, Phase IV (KMG-V): Genome sequencing to study the core and pangenomes of soil and plant-associated prokaryotes.</title>
        <authorList>
            <person name="Whitman W."/>
        </authorList>
    </citation>
    <scope>NUCLEOTIDE SEQUENCE [LARGE SCALE GENOMIC DNA]</scope>
    <source>
        <strain evidence="1 2">FB403</strain>
    </source>
</reference>
<gene>
    <name evidence="1" type="ORF">EV131_10342</name>
</gene>
<proteinExistence type="predicted"/>